<dbReference type="SUPFAM" id="SSF50978">
    <property type="entry name" value="WD40 repeat-like"/>
    <property type="match status" value="1"/>
</dbReference>
<name>P73588_SYNY3</name>
<dbReference type="InParanoid" id="P73588"/>
<proteinExistence type="predicted"/>
<gene>
    <name evidence="1" type="ordered locus">sll1315</name>
</gene>
<evidence type="ECO:0000313" key="2">
    <source>
        <dbReference type="Proteomes" id="UP000001425"/>
    </source>
</evidence>
<protein>
    <submittedName>
        <fullName evidence="1">Sll1315 protein</fullName>
    </submittedName>
</protein>
<dbReference type="eggNOG" id="COG2319">
    <property type="taxonomic scope" value="Bacteria"/>
</dbReference>
<dbReference type="Gene3D" id="2.130.10.10">
    <property type="entry name" value="YVTN repeat-like/Quinoprotein amine dehydrogenase"/>
    <property type="match status" value="1"/>
</dbReference>
<dbReference type="Proteomes" id="UP000001425">
    <property type="component" value="Chromosome"/>
</dbReference>
<dbReference type="PaxDb" id="1148-1652712"/>
<dbReference type="PIR" id="S77298">
    <property type="entry name" value="S77298"/>
</dbReference>
<dbReference type="AlphaFoldDB" id="P73588"/>
<dbReference type="PhylomeDB" id="P73588"/>
<reference evidence="1 2" key="2">
    <citation type="journal article" date="1996" name="DNA Res.">
        <title>Sequence analysis of the genome of the unicellular cyanobacterium Synechocystis sp. strain PCC6803. II. Sequence determination of the entire genome and assignment of potential protein-coding regions.</title>
        <authorList>
            <person name="Kaneko T."/>
            <person name="Sato S."/>
            <person name="Kotani H."/>
            <person name="Tanaka A."/>
            <person name="Asamizu E."/>
            <person name="Nakamura Y."/>
            <person name="Miyajima N."/>
            <person name="Hirosawa M."/>
            <person name="Sugiura M."/>
            <person name="Sasamoto S."/>
            <person name="Kimura T."/>
            <person name="Hosouchi T."/>
            <person name="Matsuno A."/>
            <person name="Muraki A."/>
            <person name="Nakazaki N."/>
            <person name="Naruo K."/>
            <person name="Okumura S."/>
            <person name="Shimpo S."/>
            <person name="Takeuchi C."/>
            <person name="Wada T."/>
            <person name="Watanabe A."/>
            <person name="Yamada M."/>
            <person name="Yasuda M."/>
            <person name="Tabata S."/>
        </authorList>
    </citation>
    <scope>NUCLEOTIDE SEQUENCE [LARGE SCALE GENOMIC DNA]</scope>
    <source>
        <strain evidence="2">ATCC 27184 / PCC 6803 / Kazusa</strain>
    </source>
</reference>
<dbReference type="STRING" id="1148.gene:10498499"/>
<dbReference type="IntAct" id="P73588">
    <property type="interactions" value="2"/>
</dbReference>
<organism evidence="1 2">
    <name type="scientific">Synechocystis sp. (strain ATCC 27184 / PCC 6803 / Kazusa)</name>
    <dbReference type="NCBI Taxonomy" id="1111708"/>
    <lineage>
        <taxon>Bacteria</taxon>
        <taxon>Bacillati</taxon>
        <taxon>Cyanobacteriota</taxon>
        <taxon>Cyanophyceae</taxon>
        <taxon>Synechococcales</taxon>
        <taxon>Merismopediaceae</taxon>
        <taxon>Synechocystis</taxon>
    </lineage>
</organism>
<sequence>MKHIFRFKNYFFHSKNNQLKRLLLVAFLLTGLWLTPQQGRVWGQEQPFVVKKIDLSQYGAAASIAQDPESKQLAIGFYNCNLIFLDANLNQDQKNNLFLKNCKRFFRARYGEFGSIPFLISSIYTGSSVLHNSQENFDIPLHKAAVTDSLILQDYLLSSSDDGSVTISRLISLSPPEVNTFKLYQSIGVARNLAFTHTSNPEVGKVAVSYDTGEIAIFNIDHDTARNPVEPSTFKTINSRINTFKFTPDGAKLLIGYFTGELVELDLATGAHKTLAKVNSWLNALDINSENLVAIADDQGFVKIISLTTGKIVEEHKISTTGINAVIFTDDQTVVAADATGMIYQGKLAGSN</sequence>
<keyword evidence="2" id="KW-1185">Reference proteome</keyword>
<dbReference type="InterPro" id="IPR036322">
    <property type="entry name" value="WD40_repeat_dom_sf"/>
</dbReference>
<dbReference type="EnsemblBacteria" id="BAA17632">
    <property type="protein sequence ID" value="BAA17632"/>
    <property type="gene ID" value="BAA17632"/>
</dbReference>
<dbReference type="KEGG" id="syn:sll1315"/>
<evidence type="ECO:0000313" key="1">
    <source>
        <dbReference type="EMBL" id="BAA17632.1"/>
    </source>
</evidence>
<accession>P73588</accession>
<reference evidence="1 2" key="1">
    <citation type="journal article" date="1995" name="DNA Res.">
        <title>Sequence analysis of the genome of the unicellular cyanobacterium Synechocystis sp. strain PCC6803. I. Sequence features in the 1 Mb region from map positions 64% to 92% of the genome.</title>
        <authorList>
            <person name="Kaneko T."/>
            <person name="Tanaka A."/>
            <person name="Sato S."/>
            <person name="Kotani H."/>
            <person name="Sazuka T."/>
            <person name="Miyajima N."/>
            <person name="Sugiura M."/>
            <person name="Tabata S."/>
        </authorList>
    </citation>
    <scope>NUCLEOTIDE SEQUENCE [LARGE SCALE GENOMIC DNA]</scope>
    <source>
        <strain evidence="2">ATCC 27184 / PCC 6803 / Kazusa</strain>
    </source>
</reference>
<dbReference type="InterPro" id="IPR015943">
    <property type="entry name" value="WD40/YVTN_repeat-like_dom_sf"/>
</dbReference>
<dbReference type="EMBL" id="BA000022">
    <property type="protein sequence ID" value="BAA17632.1"/>
    <property type="molecule type" value="Genomic_DNA"/>
</dbReference>